<dbReference type="EMBL" id="BMMI01000004">
    <property type="protein sequence ID" value="GGL67461.1"/>
    <property type="molecule type" value="Genomic_DNA"/>
</dbReference>
<dbReference type="InterPro" id="IPR009045">
    <property type="entry name" value="Zn_M74/Hedgehog-like"/>
</dbReference>
<dbReference type="InterPro" id="IPR003709">
    <property type="entry name" value="VanY-like_core_dom"/>
</dbReference>
<feature type="coiled-coil region" evidence="5">
    <location>
        <begin position="128"/>
        <end position="155"/>
    </location>
</feature>
<keyword evidence="5" id="KW-0175">Coiled coil</keyword>
<accession>A0A846LF43</accession>
<keyword evidence="3 10" id="KW-0378">Hydrolase</keyword>
<comment type="similarity">
    <text evidence="1">Belongs to the peptidase C40 family.</text>
</comment>
<dbReference type="PANTHER" id="PTHR47359">
    <property type="entry name" value="PEPTIDOGLYCAN DL-ENDOPEPTIDASE CWLO"/>
    <property type="match status" value="1"/>
</dbReference>
<keyword evidence="4" id="KW-0788">Thiol protease</keyword>
<dbReference type="GO" id="GO:0008234">
    <property type="term" value="F:cysteine-type peptidase activity"/>
    <property type="evidence" value="ECO:0007669"/>
    <property type="project" value="UniProtKB-KW"/>
</dbReference>
<organism evidence="10 11">
    <name type="scientific">Modestobacter marinus</name>
    <dbReference type="NCBI Taxonomy" id="477641"/>
    <lineage>
        <taxon>Bacteria</taxon>
        <taxon>Bacillati</taxon>
        <taxon>Actinomycetota</taxon>
        <taxon>Actinomycetes</taxon>
        <taxon>Geodermatophilales</taxon>
        <taxon>Geodermatophilaceae</taxon>
        <taxon>Modestobacter</taxon>
    </lineage>
</organism>
<keyword evidence="7" id="KW-0472">Membrane</keyword>
<dbReference type="PROSITE" id="PS51935">
    <property type="entry name" value="NLPC_P60"/>
    <property type="match status" value="1"/>
</dbReference>
<feature type="region of interest" description="Disordered" evidence="6">
    <location>
        <begin position="1"/>
        <end position="77"/>
    </location>
</feature>
<evidence type="ECO:0000256" key="4">
    <source>
        <dbReference type="ARBA" id="ARBA00022807"/>
    </source>
</evidence>
<keyword evidence="7" id="KW-0812">Transmembrane</keyword>
<sequence length="639" mass="64908">MPAPRAHAPASPPRAQSTAGRPARKAPARKPPARKPATRTTARQPTGRKPAPRTAAGRRPTPGRRRPPPRRGRTPGATQRWWYRLAVVSAATLALIGVLAVTAQPPTEAGQVPAPAAAGLAESTAATLADAAARHRAALSEAERLTAQAQQARDAGAAALAVVAADRDAVGLHAAAAYRRSPAERWPLAQLSVHSPGSTPEVLHAQGLAEQLTEQQDASVARAARAAVQAAQQTDLAAAADAGAAQARSRADAVLTEVRAIVADLDPTVSAQWAALSASPADAGQQTRNAAALAGWQDHLGRLAAAGVTPPPAATLTDPDALPAGLAVLRDAAGAPVPGVATTYAAGGTLTVLPAETVAAVSAAFAQLGRPYLVGQHGPDGYDCGGLTATAWAQGGIGLPTDLAGQWAQGTPVPVGQLQVGDLVFRTDPRSGLDDVGLYLGGTSVLSASADRRQVAVRELADLSTAVRVTVPPATPAPLPVSGPVPAACSAPLPAPGSASGPASGAWGGWANGQIPADQLCTIGGGHRLRCDAAAAYRAMSAAYAQTFGAPLCITDSYRSLGAQVDVHHRKPGITAVPGTSNHGWALAVDLCGGINRFGTAEAAWMRLNAGHYGWLQPDWAQAGGQNPEPWHWEYGVLS</sequence>
<dbReference type="SUPFAM" id="SSF54001">
    <property type="entry name" value="Cysteine proteinases"/>
    <property type="match status" value="1"/>
</dbReference>
<evidence type="ECO:0000313" key="12">
    <source>
        <dbReference type="Proteomes" id="UP000648663"/>
    </source>
</evidence>
<reference evidence="9" key="1">
    <citation type="journal article" date="2014" name="Int. J. Syst. Evol. Microbiol.">
        <title>Complete genome of a new Firmicutes species belonging to the dominant human colonic microbiota ('Ruminococcus bicirculans') reveals two chromosomes and a selective capacity to utilize plant glucans.</title>
        <authorList>
            <consortium name="NISC Comparative Sequencing Program"/>
            <person name="Wegmann U."/>
            <person name="Louis P."/>
            <person name="Goesmann A."/>
            <person name="Henrissat B."/>
            <person name="Duncan S.H."/>
            <person name="Flint H.J."/>
        </authorList>
    </citation>
    <scope>NUCLEOTIDE SEQUENCE</scope>
    <source>
        <strain evidence="9">CGMCC 4.5581</strain>
    </source>
</reference>
<evidence type="ECO:0000256" key="6">
    <source>
        <dbReference type="SAM" id="MobiDB-lite"/>
    </source>
</evidence>
<dbReference type="CDD" id="cd14814">
    <property type="entry name" value="Peptidase_M15"/>
    <property type="match status" value="1"/>
</dbReference>
<feature type="compositionally biased region" description="Basic residues" evidence="6">
    <location>
        <begin position="22"/>
        <end position="37"/>
    </location>
</feature>
<evidence type="ECO:0000256" key="5">
    <source>
        <dbReference type="SAM" id="Coils"/>
    </source>
</evidence>
<dbReference type="AlphaFoldDB" id="A0A846LF43"/>
<evidence type="ECO:0000256" key="1">
    <source>
        <dbReference type="ARBA" id="ARBA00007074"/>
    </source>
</evidence>
<dbReference type="InterPro" id="IPR051794">
    <property type="entry name" value="PG_Endopeptidase_C40"/>
</dbReference>
<evidence type="ECO:0000259" key="8">
    <source>
        <dbReference type="PROSITE" id="PS51935"/>
    </source>
</evidence>
<dbReference type="GO" id="GO:0006508">
    <property type="term" value="P:proteolysis"/>
    <property type="evidence" value="ECO:0007669"/>
    <property type="project" value="UniProtKB-KW"/>
</dbReference>
<feature type="compositionally biased region" description="Low complexity" evidence="6">
    <location>
        <begin position="1"/>
        <end position="21"/>
    </location>
</feature>
<dbReference type="Pfam" id="PF02557">
    <property type="entry name" value="VanY"/>
    <property type="match status" value="1"/>
</dbReference>
<gene>
    <name evidence="10" type="ORF">FB380_000277</name>
    <name evidence="9" type="ORF">GCM10011589_24700</name>
</gene>
<keyword evidence="7" id="KW-1133">Transmembrane helix</keyword>
<dbReference type="SUPFAM" id="SSF55166">
    <property type="entry name" value="Hedgehog/DD-peptidase"/>
    <property type="match status" value="1"/>
</dbReference>
<dbReference type="InterPro" id="IPR000064">
    <property type="entry name" value="NLP_P60_dom"/>
</dbReference>
<evidence type="ECO:0000256" key="3">
    <source>
        <dbReference type="ARBA" id="ARBA00022801"/>
    </source>
</evidence>
<evidence type="ECO:0000313" key="11">
    <source>
        <dbReference type="Proteomes" id="UP000552836"/>
    </source>
</evidence>
<dbReference type="InterPro" id="IPR038765">
    <property type="entry name" value="Papain-like_cys_pep_sf"/>
</dbReference>
<feature type="transmembrane region" description="Helical" evidence="7">
    <location>
        <begin position="81"/>
        <end position="103"/>
    </location>
</feature>
<evidence type="ECO:0000256" key="2">
    <source>
        <dbReference type="ARBA" id="ARBA00022670"/>
    </source>
</evidence>
<name>A0A846LF43_9ACTN</name>
<evidence type="ECO:0000256" key="7">
    <source>
        <dbReference type="SAM" id="Phobius"/>
    </source>
</evidence>
<protein>
    <submittedName>
        <fullName evidence="10">Cell wall-associated NlpC family hydrolase</fullName>
    </submittedName>
</protein>
<dbReference type="Proteomes" id="UP000552836">
    <property type="component" value="Unassembled WGS sequence"/>
</dbReference>
<feature type="compositionally biased region" description="Low complexity" evidence="6">
    <location>
        <begin position="38"/>
        <end position="60"/>
    </location>
</feature>
<reference evidence="9" key="4">
    <citation type="submission" date="2024-05" db="EMBL/GenBank/DDBJ databases">
        <authorList>
            <person name="Sun Q."/>
            <person name="Zhou Y."/>
        </authorList>
    </citation>
    <scope>NUCLEOTIDE SEQUENCE</scope>
    <source>
        <strain evidence="9">CGMCC 4.5581</strain>
    </source>
</reference>
<dbReference type="Gene3D" id="3.90.1720.10">
    <property type="entry name" value="endopeptidase domain like (from Nostoc punctiforme)"/>
    <property type="match status" value="1"/>
</dbReference>
<dbReference type="Pfam" id="PF00877">
    <property type="entry name" value="NLPC_P60"/>
    <property type="match status" value="1"/>
</dbReference>
<feature type="domain" description="NlpC/P60" evidence="8">
    <location>
        <begin position="354"/>
        <end position="475"/>
    </location>
</feature>
<proteinExistence type="inferred from homology"/>
<dbReference type="EMBL" id="JAAMPA010000001">
    <property type="protein sequence ID" value="NIH65831.1"/>
    <property type="molecule type" value="Genomic_DNA"/>
</dbReference>
<comment type="caution">
    <text evidence="10">The sequence shown here is derived from an EMBL/GenBank/DDBJ whole genome shotgun (WGS) entry which is preliminary data.</text>
</comment>
<reference evidence="12" key="2">
    <citation type="journal article" date="2019" name="Int. J. Syst. Evol. Microbiol.">
        <title>The Global Catalogue of Microorganisms (GCM) 10K type strain sequencing project: providing services to taxonomists for standard genome sequencing and annotation.</title>
        <authorList>
            <consortium name="The Broad Institute Genomics Platform"/>
            <consortium name="The Broad Institute Genome Sequencing Center for Infectious Disease"/>
            <person name="Wu L."/>
            <person name="Ma J."/>
        </authorList>
    </citation>
    <scope>NUCLEOTIDE SEQUENCE [LARGE SCALE GENOMIC DNA]</scope>
    <source>
        <strain evidence="12">CGMCC 4.5581</strain>
    </source>
</reference>
<evidence type="ECO:0000313" key="10">
    <source>
        <dbReference type="EMBL" id="NIH65831.1"/>
    </source>
</evidence>
<dbReference type="Gene3D" id="3.30.1380.10">
    <property type="match status" value="1"/>
</dbReference>
<reference evidence="10 11" key="3">
    <citation type="submission" date="2020-02" db="EMBL/GenBank/DDBJ databases">
        <title>Sequencing the genomes of 1000 actinobacteria strains.</title>
        <authorList>
            <person name="Klenk H.-P."/>
        </authorList>
    </citation>
    <scope>NUCLEOTIDE SEQUENCE [LARGE SCALE GENOMIC DNA]</scope>
    <source>
        <strain evidence="10 11">DSM 45201</strain>
    </source>
</reference>
<keyword evidence="12" id="KW-1185">Reference proteome</keyword>
<dbReference type="RefSeq" id="WP_166753516.1">
    <property type="nucleotide sequence ID" value="NZ_BAABJU010000019.1"/>
</dbReference>
<dbReference type="Proteomes" id="UP000648663">
    <property type="component" value="Unassembled WGS sequence"/>
</dbReference>
<evidence type="ECO:0000313" key="9">
    <source>
        <dbReference type="EMBL" id="GGL67461.1"/>
    </source>
</evidence>
<keyword evidence="2" id="KW-0645">Protease</keyword>
<feature type="compositionally biased region" description="Basic residues" evidence="6">
    <location>
        <begin position="61"/>
        <end position="73"/>
    </location>
</feature>
<dbReference type="PANTHER" id="PTHR47359:SF3">
    <property type="entry name" value="NLP_P60 DOMAIN-CONTAINING PROTEIN-RELATED"/>
    <property type="match status" value="1"/>
</dbReference>